<dbReference type="CDD" id="cd03784">
    <property type="entry name" value="GT1_Gtf-like"/>
    <property type="match status" value="1"/>
</dbReference>
<evidence type="ECO:0000259" key="1">
    <source>
        <dbReference type="Pfam" id="PF03033"/>
    </source>
</evidence>
<evidence type="ECO:0000313" key="3">
    <source>
        <dbReference type="EMBL" id="AMO93239.1"/>
    </source>
</evidence>
<dbReference type="InterPro" id="IPR004276">
    <property type="entry name" value="GlycoTrans_28_N"/>
</dbReference>
<dbReference type="Gene3D" id="3.40.50.2000">
    <property type="entry name" value="Glycogen Phosphorylase B"/>
    <property type="match status" value="3"/>
</dbReference>
<evidence type="ECO:0000259" key="2">
    <source>
        <dbReference type="Pfam" id="PF06722"/>
    </source>
</evidence>
<gene>
    <name evidence="3" type="ORF">CFter6_0510</name>
</gene>
<feature type="domain" description="Erythromycin biosynthesis protein CIII-like C-terminal" evidence="2">
    <location>
        <begin position="270"/>
        <end position="358"/>
    </location>
</feature>
<dbReference type="Pfam" id="PF06722">
    <property type="entry name" value="EryCIII-like_C"/>
    <property type="match status" value="1"/>
</dbReference>
<reference evidence="3 4" key="1">
    <citation type="submission" date="2015-11" db="EMBL/GenBank/DDBJ databases">
        <title>Exploring the genomic traits of fungus-feeding bacterial genus Collimonas.</title>
        <authorList>
            <person name="Song C."/>
            <person name="Schmidt R."/>
            <person name="de Jager V."/>
            <person name="Krzyzanowska D."/>
            <person name="Jongedijk E."/>
            <person name="Cankar K."/>
            <person name="Beekwilder J."/>
            <person name="van Veen A."/>
            <person name="de Boer W."/>
            <person name="van Veen J.A."/>
            <person name="Garbeva P."/>
        </authorList>
    </citation>
    <scope>NUCLEOTIDE SEQUENCE [LARGE SCALE GENOMIC DNA]</scope>
    <source>
        <strain evidence="3 4">Ter6</strain>
    </source>
</reference>
<dbReference type="Pfam" id="PF03033">
    <property type="entry name" value="Glyco_transf_28"/>
    <property type="match status" value="1"/>
</dbReference>
<dbReference type="GO" id="GO:0033072">
    <property type="term" value="P:vancomycin biosynthetic process"/>
    <property type="evidence" value="ECO:0007669"/>
    <property type="project" value="UniProtKB-ARBA"/>
</dbReference>
<dbReference type="GO" id="GO:0005975">
    <property type="term" value="P:carbohydrate metabolic process"/>
    <property type="evidence" value="ECO:0007669"/>
    <property type="project" value="InterPro"/>
</dbReference>
<dbReference type="InterPro" id="IPR050426">
    <property type="entry name" value="Glycosyltransferase_28"/>
</dbReference>
<dbReference type="InterPro" id="IPR010610">
    <property type="entry name" value="EryCIII-like_C"/>
</dbReference>
<evidence type="ECO:0000313" key="4">
    <source>
        <dbReference type="Proteomes" id="UP000072421"/>
    </source>
</evidence>
<feature type="domain" description="Glycosyltransferase family 28 N-terminal" evidence="1">
    <location>
        <begin position="30"/>
        <end position="116"/>
    </location>
</feature>
<dbReference type="PANTHER" id="PTHR48050:SF13">
    <property type="entry name" value="STEROL 3-BETA-GLUCOSYLTRANSFERASE UGT80A2"/>
    <property type="match status" value="1"/>
</dbReference>
<dbReference type="AlphaFoldDB" id="A0A127P5Y4"/>
<dbReference type="PANTHER" id="PTHR48050">
    <property type="entry name" value="STEROL 3-BETA-GLUCOSYLTRANSFERASE"/>
    <property type="match status" value="1"/>
</dbReference>
<dbReference type="SUPFAM" id="SSF53756">
    <property type="entry name" value="UDP-Glycosyltransferase/glycogen phosphorylase"/>
    <property type="match status" value="1"/>
</dbReference>
<dbReference type="EMBL" id="CP013232">
    <property type="protein sequence ID" value="AMO93239.1"/>
    <property type="molecule type" value="Genomic_DNA"/>
</dbReference>
<dbReference type="OrthoDB" id="9805366at2"/>
<dbReference type="PATRIC" id="fig|158899.10.peg.521"/>
<sequence length="405" mass="43098">MHQVRRGALDGRASDRGMTRMPAVVAQRSILINAWGSMGDVAPFLALGQGLARSGAQVTVLTTANFGPTVISAGLAFESIGSQEACERALADPALWDPQRADALIDALFELTISQLRTSLLQAKRSGPVLFIAGTRGIRAREVLADLGLPILGVYLTPEIFRADHSSCKLGLFPPWFAQAGESDPEAMLMTGFVPVDGQPGNPDTLARLQDFLRQGPAPVTFTFGTAMKQGESLFAAARDACRQLNCRAIFLSRFEEQIPQDLDEDQFLHIDYMPLRILLPLTSALVFHGGVGTCAQALIAGCPQVVVPMAHDQMANADRVVALGVGAAVLGDDRDGPKLAIIMRKAMNDAAILDVCKRYSSVAREADGLRTAIARIESCFAEVANHVVVQGGVVPACGAVSPIK</sequence>
<dbReference type="InterPro" id="IPR002213">
    <property type="entry name" value="UDP_glucos_trans"/>
</dbReference>
<dbReference type="Proteomes" id="UP000072421">
    <property type="component" value="Chromosome"/>
</dbReference>
<accession>A0A127P5Y4</accession>
<protein>
    <submittedName>
        <fullName evidence="3">Glycosyltransferase family 28 C-terminal domain protein</fullName>
    </submittedName>
</protein>
<name>A0A127P5Y4_9BURK</name>
<dbReference type="GO" id="GO:0008194">
    <property type="term" value="F:UDP-glycosyltransferase activity"/>
    <property type="evidence" value="ECO:0007669"/>
    <property type="project" value="InterPro"/>
</dbReference>
<organism evidence="3">
    <name type="scientific">Collimonas fungivorans</name>
    <dbReference type="NCBI Taxonomy" id="158899"/>
    <lineage>
        <taxon>Bacteria</taxon>
        <taxon>Pseudomonadati</taxon>
        <taxon>Pseudomonadota</taxon>
        <taxon>Betaproteobacteria</taxon>
        <taxon>Burkholderiales</taxon>
        <taxon>Oxalobacteraceae</taxon>
        <taxon>Collimonas</taxon>
    </lineage>
</organism>
<dbReference type="GO" id="GO:0016758">
    <property type="term" value="F:hexosyltransferase activity"/>
    <property type="evidence" value="ECO:0007669"/>
    <property type="project" value="InterPro"/>
</dbReference>
<keyword evidence="3" id="KW-0808">Transferase</keyword>
<proteinExistence type="predicted"/>